<accession>A0A2X2YPP9</accession>
<dbReference type="AlphaFoldDB" id="A0A2X2YPP9"/>
<name>A0A2X2YPP9_9ACTO</name>
<evidence type="ECO:0000313" key="2">
    <source>
        <dbReference type="Proteomes" id="UP000250245"/>
    </source>
</evidence>
<evidence type="ECO:0000313" key="1">
    <source>
        <dbReference type="EMBL" id="SQB64913.1"/>
    </source>
</evidence>
<organism evidence="1 2">
    <name type="scientific">Mobiluncus curtisii</name>
    <dbReference type="NCBI Taxonomy" id="2051"/>
    <lineage>
        <taxon>Bacteria</taxon>
        <taxon>Bacillati</taxon>
        <taxon>Actinomycetota</taxon>
        <taxon>Actinomycetes</taxon>
        <taxon>Actinomycetales</taxon>
        <taxon>Actinomycetaceae</taxon>
        <taxon>Mobiluncus</taxon>
    </lineage>
</organism>
<sequence>MPSLTGHRLGLTGHPIRLRRLIWMTSLTERLFRLLPQLGRLTWLNRLFRLTGLILLSLIRLTRLGGLL</sequence>
<dbReference type="EMBL" id="UASJ01000001">
    <property type="protein sequence ID" value="SQB64913.1"/>
    <property type="molecule type" value="Genomic_DNA"/>
</dbReference>
<dbReference type="Proteomes" id="UP000250245">
    <property type="component" value="Unassembled WGS sequence"/>
</dbReference>
<proteinExistence type="predicted"/>
<protein>
    <submittedName>
        <fullName evidence="1">Uncharacterized protein</fullName>
    </submittedName>
</protein>
<gene>
    <name evidence="1" type="ORF">NCTC11820_01245</name>
</gene>
<reference evidence="1 2" key="1">
    <citation type="submission" date="2018-06" db="EMBL/GenBank/DDBJ databases">
        <authorList>
            <consortium name="Pathogen Informatics"/>
            <person name="Doyle S."/>
        </authorList>
    </citation>
    <scope>NUCLEOTIDE SEQUENCE [LARGE SCALE GENOMIC DNA]</scope>
    <source>
        <strain evidence="1 2">NCTC11820</strain>
    </source>
</reference>